<proteinExistence type="predicted"/>
<keyword evidence="4" id="KW-0689">Ribosomal protein</keyword>
<dbReference type="PIRSF" id="PIRSF037663">
    <property type="entry name" value="Acetyltransf_GNAT_prd"/>
    <property type="match status" value="1"/>
</dbReference>
<keyword evidence="2 4" id="KW-0012">Acyltransferase</keyword>
<dbReference type="Proteomes" id="UP001255601">
    <property type="component" value="Unassembled WGS sequence"/>
</dbReference>
<evidence type="ECO:0000259" key="3">
    <source>
        <dbReference type="PROSITE" id="PS51186"/>
    </source>
</evidence>
<gene>
    <name evidence="4" type="ORF">QE369_003294</name>
</gene>
<accession>A0AAJ2BE07</accession>
<comment type="caution">
    <text evidence="4">The sequence shown here is derived from an EMBL/GenBank/DDBJ whole genome shotgun (WGS) entry which is preliminary data.</text>
</comment>
<dbReference type="GO" id="GO:0005840">
    <property type="term" value="C:ribosome"/>
    <property type="evidence" value="ECO:0007669"/>
    <property type="project" value="UniProtKB-KW"/>
</dbReference>
<dbReference type="SUPFAM" id="SSF55729">
    <property type="entry name" value="Acyl-CoA N-acyltransferases (Nat)"/>
    <property type="match status" value="1"/>
</dbReference>
<dbReference type="EMBL" id="JAVIZC010000003">
    <property type="protein sequence ID" value="MDR6103097.1"/>
    <property type="molecule type" value="Genomic_DNA"/>
</dbReference>
<dbReference type="InterPro" id="IPR017255">
    <property type="entry name" value="AcTrfase_GNAT_prd"/>
</dbReference>
<evidence type="ECO:0000313" key="5">
    <source>
        <dbReference type="Proteomes" id="UP001255601"/>
    </source>
</evidence>
<dbReference type="PROSITE" id="PS51186">
    <property type="entry name" value="GNAT"/>
    <property type="match status" value="1"/>
</dbReference>
<dbReference type="Gene3D" id="3.40.630.30">
    <property type="match status" value="1"/>
</dbReference>
<dbReference type="InterPro" id="IPR050680">
    <property type="entry name" value="YpeA/RimI_acetyltransf"/>
</dbReference>
<organism evidence="4 5">
    <name type="scientific">Agrobacterium larrymoorei</name>
    <dbReference type="NCBI Taxonomy" id="160699"/>
    <lineage>
        <taxon>Bacteria</taxon>
        <taxon>Pseudomonadati</taxon>
        <taxon>Pseudomonadota</taxon>
        <taxon>Alphaproteobacteria</taxon>
        <taxon>Hyphomicrobiales</taxon>
        <taxon>Rhizobiaceae</taxon>
        <taxon>Rhizobium/Agrobacterium group</taxon>
        <taxon>Agrobacterium</taxon>
    </lineage>
</organism>
<dbReference type="CDD" id="cd04301">
    <property type="entry name" value="NAT_SF"/>
    <property type="match status" value="1"/>
</dbReference>
<dbReference type="AlphaFoldDB" id="A0AAJ2BE07"/>
<dbReference type="InterPro" id="IPR000182">
    <property type="entry name" value="GNAT_dom"/>
</dbReference>
<feature type="domain" description="N-acetyltransferase" evidence="3">
    <location>
        <begin position="1"/>
        <end position="168"/>
    </location>
</feature>
<sequence length="168" mass="18801">MTIRRALKDDASSLAALSIEVWIGTYLRNGVSKFFADYALSAFTTQIFEALTDDENEIILVSDNSDGIDGFVRITVKSPAPIENGPETEVATLYVQPRHKGKGIGKRLLVEAFKLCAERGRKDVWLAVNSENKDAIIFYERLGFTRNGQTAFRIGDQSYANEVMVKRF</sequence>
<reference evidence="4" key="1">
    <citation type="submission" date="2023-08" db="EMBL/GenBank/DDBJ databases">
        <title>Functional and genomic diversity of the sorghum phyllosphere microbiome.</title>
        <authorList>
            <person name="Shade A."/>
        </authorList>
    </citation>
    <scope>NUCLEOTIDE SEQUENCE</scope>
    <source>
        <strain evidence="4">SORGH_AS_0974</strain>
    </source>
</reference>
<protein>
    <submittedName>
        <fullName evidence="4">Ribosomal protein S18 acetylase RimI-like enzyme</fullName>
        <ecNumber evidence="4">2.3.1.57</ecNumber>
    </submittedName>
</protein>
<dbReference type="GO" id="GO:0004145">
    <property type="term" value="F:diamine N-acetyltransferase activity"/>
    <property type="evidence" value="ECO:0007669"/>
    <property type="project" value="UniProtKB-EC"/>
</dbReference>
<dbReference type="RefSeq" id="WP_309771602.1">
    <property type="nucleotide sequence ID" value="NZ_JAVIZC010000003.1"/>
</dbReference>
<name>A0AAJ2BE07_9HYPH</name>
<keyword evidence="4" id="KW-0687">Ribonucleoprotein</keyword>
<evidence type="ECO:0000256" key="1">
    <source>
        <dbReference type="ARBA" id="ARBA00022679"/>
    </source>
</evidence>
<keyword evidence="1 4" id="KW-0808">Transferase</keyword>
<dbReference type="Pfam" id="PF00583">
    <property type="entry name" value="Acetyltransf_1"/>
    <property type="match status" value="1"/>
</dbReference>
<evidence type="ECO:0000256" key="2">
    <source>
        <dbReference type="ARBA" id="ARBA00023315"/>
    </source>
</evidence>
<dbReference type="InterPro" id="IPR016181">
    <property type="entry name" value="Acyl_CoA_acyltransferase"/>
</dbReference>
<dbReference type="EC" id="2.3.1.57" evidence="4"/>
<dbReference type="PANTHER" id="PTHR43420">
    <property type="entry name" value="ACETYLTRANSFERASE"/>
    <property type="match status" value="1"/>
</dbReference>
<evidence type="ECO:0000313" key="4">
    <source>
        <dbReference type="EMBL" id="MDR6103097.1"/>
    </source>
</evidence>
<dbReference type="PANTHER" id="PTHR43420:SF47">
    <property type="entry name" value="N-ACETYLTRANSFERASE DOMAIN-CONTAINING PROTEIN"/>
    <property type="match status" value="1"/>
</dbReference>